<gene>
    <name evidence="7" type="ORF">M2152_000194</name>
</gene>
<protein>
    <submittedName>
        <fullName evidence="7">Threonine/homoserine/homoserine lactone efflux protein</fullName>
    </submittedName>
</protein>
<evidence type="ECO:0000256" key="3">
    <source>
        <dbReference type="ARBA" id="ARBA00022692"/>
    </source>
</evidence>
<keyword evidence="4 6" id="KW-1133">Transmembrane helix</keyword>
<comment type="caution">
    <text evidence="7">The sequence shown here is derived from an EMBL/GenBank/DDBJ whole genome shotgun (WGS) entry which is preliminary data.</text>
</comment>
<feature type="transmembrane region" description="Helical" evidence="6">
    <location>
        <begin position="41"/>
        <end position="66"/>
    </location>
</feature>
<accession>A0ABT6KLM3</accession>
<dbReference type="Pfam" id="PF01810">
    <property type="entry name" value="LysE"/>
    <property type="match status" value="1"/>
</dbReference>
<evidence type="ECO:0000313" key="7">
    <source>
        <dbReference type="EMBL" id="MDH6180012.1"/>
    </source>
</evidence>
<dbReference type="EMBL" id="JARXVQ010000001">
    <property type="protein sequence ID" value="MDH6180012.1"/>
    <property type="molecule type" value="Genomic_DNA"/>
</dbReference>
<evidence type="ECO:0000256" key="6">
    <source>
        <dbReference type="SAM" id="Phobius"/>
    </source>
</evidence>
<feature type="transmembrane region" description="Helical" evidence="6">
    <location>
        <begin position="6"/>
        <end position="29"/>
    </location>
</feature>
<keyword evidence="3 6" id="KW-0812">Transmembrane</keyword>
<feature type="transmembrane region" description="Helical" evidence="6">
    <location>
        <begin position="72"/>
        <end position="93"/>
    </location>
</feature>
<dbReference type="Proteomes" id="UP001160142">
    <property type="component" value="Unassembled WGS sequence"/>
</dbReference>
<name>A0ABT6KLM3_9MICO</name>
<evidence type="ECO:0000256" key="5">
    <source>
        <dbReference type="ARBA" id="ARBA00023136"/>
    </source>
</evidence>
<dbReference type="PANTHER" id="PTHR30086:SF20">
    <property type="entry name" value="ARGININE EXPORTER PROTEIN ARGO-RELATED"/>
    <property type="match status" value="1"/>
</dbReference>
<evidence type="ECO:0000313" key="8">
    <source>
        <dbReference type="Proteomes" id="UP001160142"/>
    </source>
</evidence>
<evidence type="ECO:0000256" key="1">
    <source>
        <dbReference type="ARBA" id="ARBA00004651"/>
    </source>
</evidence>
<sequence>MNSALALLGGLVAGLAIAIPLGAIAVLLLQEGMHRGFRRGLPAAAGVASVDVLYCLAAALLGSVAAPAVRSLAPWPAVVGGIALVAIAVWSVLRRASPGTSEPGSIATQPATGWMRFSLFFGLTLINPATLVYFAALMTGLDGIAGDAWAAVCFIAGVGVGSFVWQAALVAVGGILHGRIGPRARRITTVIGSLVVAALGVGLVVTALL</sequence>
<comment type="subcellular location">
    <subcellularLocation>
        <location evidence="1">Cell membrane</location>
        <topology evidence="1">Multi-pass membrane protein</topology>
    </subcellularLocation>
</comment>
<organism evidence="7 8">
    <name type="scientific">Antiquaquibacter oligotrophicus</name>
    <dbReference type="NCBI Taxonomy" id="2880260"/>
    <lineage>
        <taxon>Bacteria</taxon>
        <taxon>Bacillati</taxon>
        <taxon>Actinomycetota</taxon>
        <taxon>Actinomycetes</taxon>
        <taxon>Micrococcales</taxon>
        <taxon>Microbacteriaceae</taxon>
        <taxon>Antiquaquibacter</taxon>
    </lineage>
</organism>
<evidence type="ECO:0000256" key="4">
    <source>
        <dbReference type="ARBA" id="ARBA00022989"/>
    </source>
</evidence>
<feature type="transmembrane region" description="Helical" evidence="6">
    <location>
        <begin position="187"/>
        <end position="208"/>
    </location>
</feature>
<evidence type="ECO:0000256" key="2">
    <source>
        <dbReference type="ARBA" id="ARBA00022475"/>
    </source>
</evidence>
<dbReference type="RefSeq" id="WP_322132381.1">
    <property type="nucleotide sequence ID" value="NZ_CP085036.1"/>
</dbReference>
<feature type="transmembrane region" description="Helical" evidence="6">
    <location>
        <begin position="114"/>
        <end position="136"/>
    </location>
</feature>
<proteinExistence type="predicted"/>
<keyword evidence="5 6" id="KW-0472">Membrane</keyword>
<keyword evidence="2" id="KW-1003">Cell membrane</keyword>
<dbReference type="InterPro" id="IPR001123">
    <property type="entry name" value="LeuE-type"/>
</dbReference>
<feature type="transmembrane region" description="Helical" evidence="6">
    <location>
        <begin position="148"/>
        <end position="175"/>
    </location>
</feature>
<keyword evidence="8" id="KW-1185">Reference proteome</keyword>
<reference evidence="7 8" key="1">
    <citation type="submission" date="2023-04" db="EMBL/GenBank/DDBJ databases">
        <title>Genome Encyclopedia of Bacteria and Archaea VI: Functional Genomics of Type Strains.</title>
        <authorList>
            <person name="Whitman W."/>
        </authorList>
    </citation>
    <scope>NUCLEOTIDE SEQUENCE [LARGE SCALE GENOMIC DNA]</scope>
    <source>
        <strain evidence="7 8">SG_E_30_P1</strain>
    </source>
</reference>
<dbReference type="PANTHER" id="PTHR30086">
    <property type="entry name" value="ARGININE EXPORTER PROTEIN ARGO"/>
    <property type="match status" value="1"/>
</dbReference>